<evidence type="ECO:0000256" key="11">
    <source>
        <dbReference type="ARBA" id="ARBA00023004"/>
    </source>
</evidence>
<dbReference type="InterPro" id="IPR036396">
    <property type="entry name" value="Cyt_P450_sf"/>
</dbReference>
<proteinExistence type="inferred from homology"/>
<protein>
    <recommendedName>
        <fullName evidence="18">Cytochrome P450 monooxygenase</fullName>
    </recommendedName>
</protein>
<dbReference type="GO" id="GO:0016705">
    <property type="term" value="F:oxidoreductase activity, acting on paired donors, with incorporation or reduction of molecular oxygen"/>
    <property type="evidence" value="ECO:0007669"/>
    <property type="project" value="InterPro"/>
</dbReference>
<dbReference type="InterPro" id="IPR017972">
    <property type="entry name" value="Cyt_P450_CS"/>
</dbReference>
<keyword evidence="6 14" id="KW-0349">Heme</keyword>
<accession>A0A8J6H611</accession>
<evidence type="ECO:0000256" key="12">
    <source>
        <dbReference type="ARBA" id="ARBA00023033"/>
    </source>
</evidence>
<gene>
    <name evidence="16" type="ORF">GEV33_014278</name>
</gene>
<name>A0A8J6H611_TENMO</name>
<keyword evidence="8" id="KW-0256">Endoplasmic reticulum</keyword>
<dbReference type="PROSITE" id="PS00086">
    <property type="entry name" value="CYTOCHROME_P450"/>
    <property type="match status" value="2"/>
</dbReference>
<dbReference type="AlphaFoldDB" id="A0A8J6H611"/>
<comment type="subcellular location">
    <subcellularLocation>
        <location evidence="4">Endoplasmic reticulum membrane</location>
        <topology evidence="4">Peripheral membrane protein</topology>
    </subcellularLocation>
    <subcellularLocation>
        <location evidence="3">Microsome membrane</location>
        <topology evidence="3">Peripheral membrane protein</topology>
    </subcellularLocation>
</comment>
<comment type="function">
    <text evidence="2">May be involved in the metabolism of insect hormones and in the breakdown of synthetic insecticides.</text>
</comment>
<organism evidence="16 17">
    <name type="scientific">Tenebrio molitor</name>
    <name type="common">Yellow mealworm beetle</name>
    <dbReference type="NCBI Taxonomy" id="7067"/>
    <lineage>
        <taxon>Eukaryota</taxon>
        <taxon>Metazoa</taxon>
        <taxon>Ecdysozoa</taxon>
        <taxon>Arthropoda</taxon>
        <taxon>Hexapoda</taxon>
        <taxon>Insecta</taxon>
        <taxon>Pterygota</taxon>
        <taxon>Neoptera</taxon>
        <taxon>Endopterygota</taxon>
        <taxon>Coleoptera</taxon>
        <taxon>Polyphaga</taxon>
        <taxon>Cucujiformia</taxon>
        <taxon>Tenebrionidae</taxon>
        <taxon>Tenebrio</taxon>
    </lineage>
</organism>
<evidence type="ECO:0000313" key="17">
    <source>
        <dbReference type="Proteomes" id="UP000719412"/>
    </source>
</evidence>
<comment type="caution">
    <text evidence="16">The sequence shown here is derived from an EMBL/GenBank/DDBJ whole genome shotgun (WGS) entry which is preliminary data.</text>
</comment>
<dbReference type="CDD" id="cd20628">
    <property type="entry name" value="CYP4"/>
    <property type="match status" value="1"/>
</dbReference>
<evidence type="ECO:0000256" key="9">
    <source>
        <dbReference type="ARBA" id="ARBA00022848"/>
    </source>
</evidence>
<reference evidence="16" key="1">
    <citation type="journal article" date="2020" name="J Insects Food Feed">
        <title>The yellow mealworm (Tenebrio molitor) genome: a resource for the emerging insects as food and feed industry.</title>
        <authorList>
            <person name="Eriksson T."/>
            <person name="Andere A."/>
            <person name="Kelstrup H."/>
            <person name="Emery V."/>
            <person name="Picard C."/>
        </authorList>
    </citation>
    <scope>NUCLEOTIDE SEQUENCE</scope>
    <source>
        <strain evidence="16">Stoneville</strain>
        <tissue evidence="16">Whole head</tissue>
    </source>
</reference>
<keyword evidence="10" id="KW-0560">Oxidoreductase</keyword>
<evidence type="ECO:0000256" key="15">
    <source>
        <dbReference type="SAM" id="Phobius"/>
    </source>
</evidence>
<dbReference type="Proteomes" id="UP000719412">
    <property type="component" value="Unassembled WGS sequence"/>
</dbReference>
<dbReference type="GO" id="GO:0004497">
    <property type="term" value="F:monooxygenase activity"/>
    <property type="evidence" value="ECO:0007669"/>
    <property type="project" value="UniProtKB-KW"/>
</dbReference>
<evidence type="ECO:0000256" key="6">
    <source>
        <dbReference type="ARBA" id="ARBA00022617"/>
    </source>
</evidence>
<evidence type="ECO:0000256" key="5">
    <source>
        <dbReference type="ARBA" id="ARBA00010617"/>
    </source>
</evidence>
<evidence type="ECO:0008006" key="18">
    <source>
        <dbReference type="Google" id="ProtNLM"/>
    </source>
</evidence>
<dbReference type="FunFam" id="1.10.630.10:FF:000035">
    <property type="entry name" value="CYtochrome P450 family"/>
    <property type="match status" value="1"/>
</dbReference>
<evidence type="ECO:0000256" key="10">
    <source>
        <dbReference type="ARBA" id="ARBA00023002"/>
    </source>
</evidence>
<evidence type="ECO:0000256" key="1">
    <source>
        <dbReference type="ARBA" id="ARBA00001971"/>
    </source>
</evidence>
<evidence type="ECO:0000256" key="3">
    <source>
        <dbReference type="ARBA" id="ARBA00004174"/>
    </source>
</evidence>
<dbReference type="GO" id="GO:0005506">
    <property type="term" value="F:iron ion binding"/>
    <property type="evidence" value="ECO:0007669"/>
    <property type="project" value="InterPro"/>
</dbReference>
<evidence type="ECO:0000256" key="13">
    <source>
        <dbReference type="ARBA" id="ARBA00023136"/>
    </source>
</evidence>
<keyword evidence="13 15" id="KW-0472">Membrane</keyword>
<dbReference type="InterPro" id="IPR002401">
    <property type="entry name" value="Cyt_P450_E_grp-I"/>
</dbReference>
<keyword evidence="12" id="KW-0503">Monooxygenase</keyword>
<evidence type="ECO:0000256" key="14">
    <source>
        <dbReference type="PIRSR" id="PIRSR602401-1"/>
    </source>
</evidence>
<evidence type="ECO:0000256" key="8">
    <source>
        <dbReference type="ARBA" id="ARBA00022824"/>
    </source>
</evidence>
<feature type="transmembrane region" description="Helical" evidence="15">
    <location>
        <begin position="6"/>
        <end position="23"/>
    </location>
</feature>
<keyword evidence="7 14" id="KW-0479">Metal-binding</keyword>
<dbReference type="SUPFAM" id="SSF48264">
    <property type="entry name" value="Cytochrome P450"/>
    <property type="match status" value="2"/>
</dbReference>
<dbReference type="Gene3D" id="1.10.630.10">
    <property type="entry name" value="Cytochrome P450"/>
    <property type="match status" value="2"/>
</dbReference>
<comment type="similarity">
    <text evidence="5">Belongs to the cytochrome P450 family.</text>
</comment>
<evidence type="ECO:0000256" key="7">
    <source>
        <dbReference type="ARBA" id="ARBA00022723"/>
    </source>
</evidence>
<evidence type="ECO:0000256" key="2">
    <source>
        <dbReference type="ARBA" id="ARBA00003690"/>
    </source>
</evidence>
<sequence>MNFSTELIFALATILLIPIYYYFTKLRRIEKFFENFPNPPTVPILGNARDFRSGPAFFKSIHEYTRKYGNMVHIKIGPIGHVLLASDYKFLEFLLSHNKLLTKSINLKFLEPWIGTGLVTANGGPKWKTHRRLITPAFHFKILEQFVDIFESAGNILIQKLSKESGEKSVDIYPYVTRCTLDVICETAMGTKVDVQNSETSLYFHSVKEMCRIFLARTTSILKRYDSIFRFTKDYEIQKKSVEVLHGYTKSVINSKRKELEETRKEGNYSDVDDLGRKKKKVFLDLILEATVDGQSLSDEEIREEVDTFMFGGHDTTATATSFILYCLAQNKDVQDKVLEEQEQIFGGEKCPKVTYTNLQEMKYLENVIKEGLRLYSPVPLFGRQIDQDVEYDGKIIPNGVGVIVFSHGIHMNPEYYPNPEKFDPSRFDNVEGKQPFAFIPFSAGPRNCIGQKYAMLEIKCLLSKIVRNFELSPAFPRHEMILAPETVLKSLNGDVIRLITREAGRVKPERLWPEGSTPTEGVSLSHPWKKKKVFLDSLLEAAVDGQSLSDEEIREEVDTFMFGDKVLEEQNQIFGEEKCPKVTYTNLQEMKYLENVIKEGLRLYSPVPVFGRRIDQDVEYDGKIIPKGVEILVYSHGIHMNPEYYPNPEKFDPSRFENIDGKYPFAFIPFSAGPRNCVGQKYAMLEIKSLLGKIIRNFELSPAYPRHEMILSPENVLKSLNGVRVGIKCR</sequence>
<dbReference type="EMBL" id="JABDTM020028701">
    <property type="protein sequence ID" value="KAH0808512.1"/>
    <property type="molecule type" value="Genomic_DNA"/>
</dbReference>
<dbReference type="GO" id="GO:0020037">
    <property type="term" value="F:heme binding"/>
    <property type="evidence" value="ECO:0007669"/>
    <property type="project" value="InterPro"/>
</dbReference>
<keyword evidence="15" id="KW-1133">Transmembrane helix</keyword>
<reference evidence="16" key="2">
    <citation type="submission" date="2021-08" db="EMBL/GenBank/DDBJ databases">
        <authorList>
            <person name="Eriksson T."/>
        </authorList>
    </citation>
    <scope>NUCLEOTIDE SEQUENCE</scope>
    <source>
        <strain evidence="16">Stoneville</strain>
        <tissue evidence="16">Whole head</tissue>
    </source>
</reference>
<feature type="binding site" description="axial binding residue" evidence="14">
    <location>
        <position position="449"/>
    </location>
    <ligand>
        <name>heme</name>
        <dbReference type="ChEBI" id="CHEBI:30413"/>
    </ligand>
    <ligandPart>
        <name>Fe</name>
        <dbReference type="ChEBI" id="CHEBI:18248"/>
    </ligandPart>
</feature>
<keyword evidence="9" id="KW-0492">Microsome</keyword>
<dbReference type="InterPro" id="IPR001128">
    <property type="entry name" value="Cyt_P450"/>
</dbReference>
<dbReference type="PANTHER" id="PTHR24291">
    <property type="entry name" value="CYTOCHROME P450 FAMILY 4"/>
    <property type="match status" value="1"/>
</dbReference>
<dbReference type="InterPro" id="IPR050196">
    <property type="entry name" value="Cytochrome_P450_Monoox"/>
</dbReference>
<evidence type="ECO:0000256" key="4">
    <source>
        <dbReference type="ARBA" id="ARBA00004406"/>
    </source>
</evidence>
<evidence type="ECO:0000313" key="16">
    <source>
        <dbReference type="EMBL" id="KAH0808512.1"/>
    </source>
</evidence>
<dbReference type="GO" id="GO:0005789">
    <property type="term" value="C:endoplasmic reticulum membrane"/>
    <property type="evidence" value="ECO:0007669"/>
    <property type="project" value="UniProtKB-SubCell"/>
</dbReference>
<comment type="cofactor">
    <cofactor evidence="1 14">
        <name>heme</name>
        <dbReference type="ChEBI" id="CHEBI:30413"/>
    </cofactor>
</comment>
<dbReference type="Pfam" id="PF00067">
    <property type="entry name" value="p450"/>
    <property type="match status" value="2"/>
</dbReference>
<dbReference type="PANTHER" id="PTHR24291:SF187">
    <property type="entry name" value="CYTOCHROME P450 4AE1-RELATED"/>
    <property type="match status" value="1"/>
</dbReference>
<keyword evidence="11 14" id="KW-0408">Iron</keyword>
<keyword evidence="15" id="KW-0812">Transmembrane</keyword>
<dbReference type="PRINTS" id="PR00463">
    <property type="entry name" value="EP450I"/>
</dbReference>
<keyword evidence="17" id="KW-1185">Reference proteome</keyword>
<dbReference type="PRINTS" id="PR00385">
    <property type="entry name" value="P450"/>
</dbReference>